<sequence length="189" mass="20848">MSPARSHIAPDLLLQDWLGEADAATRETIDEHLMACDACGVLFDEIVALGEAVRRALRAGLVFAVASGAFVERLRALGLRVRLYDLAHNGTINCTVSPDDQVLAARLQAPLRGVRRLDLVQEVSLAPGERRQVQDVPFDAAHDELVFVVSVARVRPLPAHTKWLTLIATDDQGTREVGRYEFRHTPWPA</sequence>
<accession>A0A934TQE4</accession>
<organism evidence="1 2">
    <name type="scientific">Ramlibacter ginsenosidimutans</name>
    <dbReference type="NCBI Taxonomy" id="502333"/>
    <lineage>
        <taxon>Bacteria</taxon>
        <taxon>Pseudomonadati</taxon>
        <taxon>Pseudomonadota</taxon>
        <taxon>Betaproteobacteria</taxon>
        <taxon>Burkholderiales</taxon>
        <taxon>Comamonadaceae</taxon>
        <taxon>Ramlibacter</taxon>
    </lineage>
</organism>
<reference evidence="1" key="2">
    <citation type="submission" date="2021-01" db="EMBL/GenBank/DDBJ databases">
        <authorList>
            <person name="Kang M."/>
        </authorList>
    </citation>
    <scope>NUCLEOTIDE SEQUENCE</scope>
    <source>
        <strain evidence="1">KACC 17527</strain>
    </source>
</reference>
<reference evidence="1" key="1">
    <citation type="journal article" date="2012" name="J. Microbiol. Biotechnol.">
        <title>Ramlibacter ginsenosidimutans sp. nov., with ginsenoside-converting activity.</title>
        <authorList>
            <person name="Wang L."/>
            <person name="An D.S."/>
            <person name="Kim S.G."/>
            <person name="Jin F.X."/>
            <person name="Kim S.C."/>
            <person name="Lee S.T."/>
            <person name="Im W.T."/>
        </authorList>
    </citation>
    <scope>NUCLEOTIDE SEQUENCE</scope>
    <source>
        <strain evidence="1">KACC 17527</strain>
    </source>
</reference>
<proteinExistence type="predicted"/>
<comment type="caution">
    <text evidence="1">The sequence shown here is derived from an EMBL/GenBank/DDBJ whole genome shotgun (WGS) entry which is preliminary data.</text>
</comment>
<gene>
    <name evidence="1" type="ORF">JJB11_01475</name>
</gene>
<dbReference type="Proteomes" id="UP000630528">
    <property type="component" value="Unassembled WGS sequence"/>
</dbReference>
<protein>
    <recommendedName>
        <fullName evidence="3">Zinc-finger domain-containing protein</fullName>
    </recommendedName>
</protein>
<evidence type="ECO:0000313" key="2">
    <source>
        <dbReference type="Proteomes" id="UP000630528"/>
    </source>
</evidence>
<dbReference type="EMBL" id="JAEPWM010000001">
    <property type="protein sequence ID" value="MBK6004747.1"/>
    <property type="molecule type" value="Genomic_DNA"/>
</dbReference>
<name>A0A934TQE4_9BURK</name>
<keyword evidence="2" id="KW-1185">Reference proteome</keyword>
<dbReference type="RefSeq" id="WP_201166129.1">
    <property type="nucleotide sequence ID" value="NZ_JAEPWM010000001.1"/>
</dbReference>
<dbReference type="AlphaFoldDB" id="A0A934TQE4"/>
<evidence type="ECO:0008006" key="3">
    <source>
        <dbReference type="Google" id="ProtNLM"/>
    </source>
</evidence>
<evidence type="ECO:0000313" key="1">
    <source>
        <dbReference type="EMBL" id="MBK6004747.1"/>
    </source>
</evidence>